<evidence type="ECO:0000256" key="3">
    <source>
        <dbReference type="ARBA" id="ARBA00004799"/>
    </source>
</evidence>
<keyword evidence="11" id="KW-0547">Nucleotide-binding</keyword>
<dbReference type="OrthoDB" id="9809356at2"/>
<dbReference type="SUPFAM" id="SSF53244">
    <property type="entry name" value="MurD-like peptide ligases, peptide-binding domain"/>
    <property type="match status" value="1"/>
</dbReference>
<dbReference type="AlphaFoldDB" id="I3YW23"/>
<dbReference type="GO" id="GO:0046656">
    <property type="term" value="P:folic acid biosynthetic process"/>
    <property type="evidence" value="ECO:0007669"/>
    <property type="project" value="UniProtKB-KW"/>
</dbReference>
<evidence type="ECO:0000256" key="7">
    <source>
        <dbReference type="ARBA" id="ARBA00013025"/>
    </source>
</evidence>
<evidence type="ECO:0000259" key="23">
    <source>
        <dbReference type="Pfam" id="PF08245"/>
    </source>
</evidence>
<dbReference type="PROSITE" id="PS01012">
    <property type="entry name" value="FOLYLPOLYGLU_SYNT_2"/>
    <property type="match status" value="1"/>
</dbReference>
<evidence type="ECO:0000256" key="11">
    <source>
        <dbReference type="ARBA" id="ARBA00022741"/>
    </source>
</evidence>
<evidence type="ECO:0000256" key="1">
    <source>
        <dbReference type="ARBA" id="ARBA00001946"/>
    </source>
</evidence>
<dbReference type="RefSeq" id="WP_014782446.1">
    <property type="nucleotide sequence ID" value="NC_018013.1"/>
</dbReference>
<dbReference type="InterPro" id="IPR013221">
    <property type="entry name" value="Mur_ligase_cen"/>
</dbReference>
<accession>I3YW23</accession>
<dbReference type="NCBIfam" id="TIGR01499">
    <property type="entry name" value="folC"/>
    <property type="match status" value="1"/>
</dbReference>
<keyword evidence="10" id="KW-0479">Metal-binding</keyword>
<comment type="catalytic activity">
    <reaction evidence="21">
        <text>7,8-dihydropteroate + L-glutamate + ATP = 7,8-dihydrofolate + ADP + phosphate + H(+)</text>
        <dbReference type="Rhea" id="RHEA:23584"/>
        <dbReference type="ChEBI" id="CHEBI:15378"/>
        <dbReference type="ChEBI" id="CHEBI:17839"/>
        <dbReference type="ChEBI" id="CHEBI:29985"/>
        <dbReference type="ChEBI" id="CHEBI:30616"/>
        <dbReference type="ChEBI" id="CHEBI:43474"/>
        <dbReference type="ChEBI" id="CHEBI:57451"/>
        <dbReference type="ChEBI" id="CHEBI:456216"/>
        <dbReference type="EC" id="6.3.2.12"/>
    </reaction>
</comment>
<name>I3YW23_AEQSU</name>
<keyword evidence="13" id="KW-0460">Magnesium</keyword>
<dbReference type="EC" id="6.3.2.12" evidence="6"/>
<dbReference type="STRING" id="746697.Aeqsu_1710"/>
<organism evidence="24 25">
    <name type="scientific">Aequorivita sublithincola (strain DSM 14238 / LMG 21431 / ACAM 643 / 9-3)</name>
    <dbReference type="NCBI Taxonomy" id="746697"/>
    <lineage>
        <taxon>Bacteria</taxon>
        <taxon>Pseudomonadati</taxon>
        <taxon>Bacteroidota</taxon>
        <taxon>Flavobacteriia</taxon>
        <taxon>Flavobacteriales</taxon>
        <taxon>Flavobacteriaceae</taxon>
        <taxon>Aequorivita</taxon>
    </lineage>
</organism>
<dbReference type="GO" id="GO:0046872">
    <property type="term" value="F:metal ion binding"/>
    <property type="evidence" value="ECO:0007669"/>
    <property type="project" value="UniProtKB-KW"/>
</dbReference>
<dbReference type="InterPro" id="IPR004101">
    <property type="entry name" value="Mur_ligase_C"/>
</dbReference>
<evidence type="ECO:0000256" key="9">
    <source>
        <dbReference type="ARBA" id="ARBA00022598"/>
    </source>
</evidence>
<dbReference type="HOGENOM" id="CLU_015869_1_1_10"/>
<dbReference type="GO" id="GO:0005524">
    <property type="term" value="F:ATP binding"/>
    <property type="evidence" value="ECO:0007669"/>
    <property type="project" value="UniProtKB-KW"/>
</dbReference>
<dbReference type="Proteomes" id="UP000006049">
    <property type="component" value="Chromosome"/>
</dbReference>
<reference evidence="24 25" key="1">
    <citation type="submission" date="2012-06" db="EMBL/GenBank/DDBJ databases">
        <title>The complete genome of Aequorivita sublithincola DSM 14238.</title>
        <authorList>
            <consortium name="US DOE Joint Genome Institute (JGI-PGF)"/>
            <person name="Lucas S."/>
            <person name="Copeland A."/>
            <person name="Lapidus A."/>
            <person name="Goodwin L."/>
            <person name="Pitluck S."/>
            <person name="Peters L."/>
            <person name="Munk A.C.C."/>
            <person name="Kyrpides N."/>
            <person name="Mavromatis K."/>
            <person name="Pagani I."/>
            <person name="Ivanova N."/>
            <person name="Ovchinnikova G."/>
            <person name="Zeytun A."/>
            <person name="Detter J.C."/>
            <person name="Han C."/>
            <person name="Land M."/>
            <person name="Hauser L."/>
            <person name="Markowitz V."/>
            <person name="Cheng J.-F."/>
            <person name="Hugenholtz P."/>
            <person name="Woyke T."/>
            <person name="Wu D."/>
            <person name="Tindall B."/>
            <person name="Faehnrich R."/>
            <person name="Brambilla E."/>
            <person name="Klenk H.-P."/>
            <person name="Eisen J.A."/>
        </authorList>
    </citation>
    <scope>NUCLEOTIDE SEQUENCE [LARGE SCALE GENOMIC DNA]</scope>
    <source>
        <strain evidence="25">DSM 14238 / LMG 21431 / ACAM 643 / 9-3</strain>
    </source>
</reference>
<gene>
    <name evidence="24" type="ordered locus">Aeqsu_1710</name>
</gene>
<evidence type="ECO:0000259" key="22">
    <source>
        <dbReference type="Pfam" id="PF02875"/>
    </source>
</evidence>
<comment type="pathway">
    <text evidence="3">Cofactor biosynthesis; tetrahydrofolate biosynthesis; 7,8-dihydrofolate from 2-amino-4-hydroxy-6-hydroxymethyl-7,8-dihydropteridine diphosphate and 4-aminobenzoate: step 2/2.</text>
</comment>
<dbReference type="GO" id="GO:0005737">
    <property type="term" value="C:cytoplasm"/>
    <property type="evidence" value="ECO:0007669"/>
    <property type="project" value="TreeGrafter"/>
</dbReference>
<comment type="catalytic activity">
    <reaction evidence="19">
        <text>10-formyltetrahydrofolyl-(gamma-L-Glu)(n) + L-glutamate + ATP = 10-formyltetrahydrofolyl-(gamma-L-Glu)(n+1) + ADP + phosphate + H(+)</text>
        <dbReference type="Rhea" id="RHEA:51904"/>
        <dbReference type="Rhea" id="RHEA-COMP:13088"/>
        <dbReference type="Rhea" id="RHEA-COMP:14300"/>
        <dbReference type="ChEBI" id="CHEBI:15378"/>
        <dbReference type="ChEBI" id="CHEBI:29985"/>
        <dbReference type="ChEBI" id="CHEBI:30616"/>
        <dbReference type="ChEBI" id="CHEBI:43474"/>
        <dbReference type="ChEBI" id="CHEBI:134413"/>
        <dbReference type="ChEBI" id="CHEBI:456216"/>
        <dbReference type="EC" id="6.3.2.17"/>
    </reaction>
</comment>
<dbReference type="InterPro" id="IPR018109">
    <property type="entry name" value="Folylpolyglutamate_synth_CS"/>
</dbReference>
<evidence type="ECO:0000256" key="12">
    <source>
        <dbReference type="ARBA" id="ARBA00022840"/>
    </source>
</evidence>
<comment type="catalytic activity">
    <reaction evidence="18">
        <text>(6S)-5,6,7,8-tetrahydrofolyl-(gamma-L-Glu)(n) + L-glutamate + ATP = (6S)-5,6,7,8-tetrahydrofolyl-(gamma-L-Glu)(n+1) + ADP + phosphate + H(+)</text>
        <dbReference type="Rhea" id="RHEA:10580"/>
        <dbReference type="Rhea" id="RHEA-COMP:14738"/>
        <dbReference type="Rhea" id="RHEA-COMP:14740"/>
        <dbReference type="ChEBI" id="CHEBI:15378"/>
        <dbReference type="ChEBI" id="CHEBI:29985"/>
        <dbReference type="ChEBI" id="CHEBI:30616"/>
        <dbReference type="ChEBI" id="CHEBI:43474"/>
        <dbReference type="ChEBI" id="CHEBI:141005"/>
        <dbReference type="ChEBI" id="CHEBI:456216"/>
        <dbReference type="EC" id="6.3.2.17"/>
    </reaction>
</comment>
<evidence type="ECO:0000313" key="25">
    <source>
        <dbReference type="Proteomes" id="UP000006049"/>
    </source>
</evidence>
<dbReference type="GO" id="GO:0004326">
    <property type="term" value="F:tetrahydrofolylpolyglutamate synthase activity"/>
    <property type="evidence" value="ECO:0007669"/>
    <property type="project" value="UniProtKB-EC"/>
</dbReference>
<dbReference type="InterPro" id="IPR001645">
    <property type="entry name" value="Folylpolyglutamate_synth"/>
</dbReference>
<evidence type="ECO:0000256" key="17">
    <source>
        <dbReference type="ARBA" id="ARBA00032510"/>
    </source>
</evidence>
<comment type="catalytic activity">
    <reaction evidence="20">
        <text>(6R)-5,10-methylenetetrahydrofolyl-(gamma-L-Glu)(n) + L-glutamate + ATP = (6R)-5,10-methylenetetrahydrofolyl-(gamma-L-Glu)(n+1) + ADP + phosphate + H(+)</text>
        <dbReference type="Rhea" id="RHEA:51912"/>
        <dbReference type="Rhea" id="RHEA-COMP:13257"/>
        <dbReference type="Rhea" id="RHEA-COMP:13258"/>
        <dbReference type="ChEBI" id="CHEBI:15378"/>
        <dbReference type="ChEBI" id="CHEBI:29985"/>
        <dbReference type="ChEBI" id="CHEBI:30616"/>
        <dbReference type="ChEBI" id="CHEBI:43474"/>
        <dbReference type="ChEBI" id="CHEBI:136572"/>
        <dbReference type="ChEBI" id="CHEBI:456216"/>
        <dbReference type="EC" id="6.3.2.17"/>
    </reaction>
</comment>
<evidence type="ECO:0000256" key="19">
    <source>
        <dbReference type="ARBA" id="ARBA00047808"/>
    </source>
</evidence>
<evidence type="ECO:0000256" key="20">
    <source>
        <dbReference type="ARBA" id="ARBA00049035"/>
    </source>
</evidence>
<dbReference type="FunFam" id="3.40.1190.10:FF:000011">
    <property type="entry name" value="Folylpolyglutamate synthase/dihydrofolate synthase"/>
    <property type="match status" value="1"/>
</dbReference>
<dbReference type="eggNOG" id="COG0285">
    <property type="taxonomic scope" value="Bacteria"/>
</dbReference>
<comment type="pathway">
    <text evidence="4">Cofactor biosynthesis; tetrahydrofolylpolyglutamate biosynthesis.</text>
</comment>
<keyword evidence="12" id="KW-0067">ATP-binding</keyword>
<evidence type="ECO:0000313" key="24">
    <source>
        <dbReference type="EMBL" id="AFL81191.1"/>
    </source>
</evidence>
<proteinExistence type="inferred from homology"/>
<keyword evidence="14" id="KW-0289">Folate biosynthesis</keyword>
<dbReference type="KEGG" id="asl:Aeqsu_1710"/>
<comment type="function">
    <text evidence="2">Functions in two distinct reactions of the de novo folate biosynthetic pathway. Catalyzes the addition of a glutamate residue to dihydropteroate (7,8-dihydropteroate or H2Pte) to form dihydrofolate (7,8-dihydrofolate monoglutamate or H2Pte-Glu). Also catalyzes successive additions of L-glutamate to tetrahydrofolate or 10-formyltetrahydrofolate or 5,10-methylenetetrahydrofolate, leading to folylpolyglutamate derivatives.</text>
</comment>
<feature type="domain" description="Mur ligase C-terminal" evidence="22">
    <location>
        <begin position="280"/>
        <end position="397"/>
    </location>
</feature>
<protein>
    <recommendedName>
        <fullName evidence="8">Dihydrofolate synthase/folylpolyglutamate synthase</fullName>
        <ecNumber evidence="6">6.3.2.12</ecNumber>
        <ecNumber evidence="7">6.3.2.17</ecNumber>
    </recommendedName>
    <alternativeName>
        <fullName evidence="17">Folylpoly-gamma-glutamate synthetase-dihydrofolate synthetase</fullName>
    </alternativeName>
    <alternativeName>
        <fullName evidence="15">Folylpolyglutamate synthetase</fullName>
    </alternativeName>
    <alternativeName>
        <fullName evidence="16">Tetrahydrofolylpolyglutamate synthase</fullName>
    </alternativeName>
</protein>
<dbReference type="SUPFAM" id="SSF53623">
    <property type="entry name" value="MurD-like peptide ligases, catalytic domain"/>
    <property type="match status" value="1"/>
</dbReference>
<dbReference type="EC" id="6.3.2.17" evidence="7"/>
<dbReference type="PANTHER" id="PTHR11136">
    <property type="entry name" value="FOLYLPOLYGLUTAMATE SYNTHASE-RELATED"/>
    <property type="match status" value="1"/>
</dbReference>
<evidence type="ECO:0000256" key="6">
    <source>
        <dbReference type="ARBA" id="ARBA00013023"/>
    </source>
</evidence>
<dbReference type="Gene3D" id="3.90.190.20">
    <property type="entry name" value="Mur ligase, C-terminal domain"/>
    <property type="match status" value="1"/>
</dbReference>
<evidence type="ECO:0000256" key="13">
    <source>
        <dbReference type="ARBA" id="ARBA00022842"/>
    </source>
</evidence>
<dbReference type="PANTHER" id="PTHR11136:SF0">
    <property type="entry name" value="DIHYDROFOLATE SYNTHETASE-RELATED"/>
    <property type="match status" value="1"/>
</dbReference>
<feature type="domain" description="Mur ligase central" evidence="23">
    <location>
        <begin position="51"/>
        <end position="243"/>
    </location>
</feature>
<dbReference type="InterPro" id="IPR036565">
    <property type="entry name" value="Mur-like_cat_sf"/>
</dbReference>
<keyword evidence="9" id="KW-0436">Ligase</keyword>
<dbReference type="InterPro" id="IPR036615">
    <property type="entry name" value="Mur_ligase_C_dom_sf"/>
</dbReference>
<evidence type="ECO:0000256" key="16">
    <source>
        <dbReference type="ARBA" id="ARBA00030592"/>
    </source>
</evidence>
<evidence type="ECO:0000256" key="4">
    <source>
        <dbReference type="ARBA" id="ARBA00005150"/>
    </source>
</evidence>
<sequence>MNYSETIAWLFAQLPMYQRVGQSAYKADLAATIHLADYLNNPENSFKNVHVAGTNGKGSTSHMLASVFQEAGYKTGLYTSPHLKDFRERIKINGEMIPKKNVSEFVEKHKSFFENNQISFFEMAVGLAFDYFRNEKVDIAIIEVGMGGRLDSTNIISPEVSVITNIGLDHVQFLGNTLEKVAVEKGGIIKSGIPVVIGETLPETKPVFEKIASERVAAITFAETFDAADYTSDLKGIYQKKNIKTVLATLEILQSKDWNISEENIKSGLMNTIKNTGLLGRWQILNESPKVICDTGHNKDGLQLVLEQLKSESYKNLHIVLGVVNDKDLASVLPLFPKNATYYFCKPRIPRGLDASLLLSQARGFELVGEDYISVKEAYNAAVKAASINDLVFVGGSTFVVAEVV</sequence>
<evidence type="ECO:0000256" key="10">
    <source>
        <dbReference type="ARBA" id="ARBA00022723"/>
    </source>
</evidence>
<dbReference type="Pfam" id="PF08245">
    <property type="entry name" value="Mur_ligase_M"/>
    <property type="match status" value="1"/>
</dbReference>
<evidence type="ECO:0000256" key="14">
    <source>
        <dbReference type="ARBA" id="ARBA00022909"/>
    </source>
</evidence>
<comment type="cofactor">
    <cofactor evidence="1">
        <name>Mg(2+)</name>
        <dbReference type="ChEBI" id="CHEBI:18420"/>
    </cofactor>
</comment>
<comment type="similarity">
    <text evidence="5">Belongs to the folylpolyglutamate synthase family.</text>
</comment>
<evidence type="ECO:0000256" key="18">
    <source>
        <dbReference type="ARBA" id="ARBA00047493"/>
    </source>
</evidence>
<evidence type="ECO:0000256" key="2">
    <source>
        <dbReference type="ARBA" id="ARBA00002714"/>
    </source>
</evidence>
<evidence type="ECO:0000256" key="8">
    <source>
        <dbReference type="ARBA" id="ARBA00019357"/>
    </source>
</evidence>
<dbReference type="EMBL" id="CP003280">
    <property type="protein sequence ID" value="AFL81191.1"/>
    <property type="molecule type" value="Genomic_DNA"/>
</dbReference>
<dbReference type="PATRIC" id="fig|746697.3.peg.1743"/>
<evidence type="ECO:0000256" key="21">
    <source>
        <dbReference type="ARBA" id="ARBA00049161"/>
    </source>
</evidence>
<evidence type="ECO:0000256" key="5">
    <source>
        <dbReference type="ARBA" id="ARBA00008276"/>
    </source>
</evidence>
<dbReference type="Gene3D" id="3.40.1190.10">
    <property type="entry name" value="Mur-like, catalytic domain"/>
    <property type="match status" value="1"/>
</dbReference>
<dbReference type="GO" id="GO:0008841">
    <property type="term" value="F:dihydrofolate synthase activity"/>
    <property type="evidence" value="ECO:0007669"/>
    <property type="project" value="UniProtKB-EC"/>
</dbReference>
<dbReference type="Pfam" id="PF02875">
    <property type="entry name" value="Mur_ligase_C"/>
    <property type="match status" value="1"/>
</dbReference>
<dbReference type="PIRSF" id="PIRSF001563">
    <property type="entry name" value="Folylpolyglu_synth"/>
    <property type="match status" value="1"/>
</dbReference>
<evidence type="ECO:0000256" key="15">
    <source>
        <dbReference type="ARBA" id="ARBA00030048"/>
    </source>
</evidence>
<keyword evidence="25" id="KW-1185">Reference proteome</keyword>